<comment type="caution">
    <text evidence="8">The sequence shown here is derived from an EMBL/GenBank/DDBJ whole genome shotgun (WGS) entry which is preliminary data.</text>
</comment>
<evidence type="ECO:0000256" key="1">
    <source>
        <dbReference type="ARBA" id="ARBA00004606"/>
    </source>
</evidence>
<dbReference type="PRINTS" id="PR00081">
    <property type="entry name" value="GDHRDH"/>
</dbReference>
<keyword evidence="7" id="KW-0812">Transmembrane</keyword>
<dbReference type="GO" id="GO:0016020">
    <property type="term" value="C:membrane"/>
    <property type="evidence" value="ECO:0007669"/>
    <property type="project" value="UniProtKB-SubCell"/>
</dbReference>
<dbReference type="Pfam" id="PF00106">
    <property type="entry name" value="adh_short"/>
    <property type="match status" value="1"/>
</dbReference>
<dbReference type="GO" id="GO:0005829">
    <property type="term" value="C:cytosol"/>
    <property type="evidence" value="ECO:0007669"/>
    <property type="project" value="TreeGrafter"/>
</dbReference>
<dbReference type="PROSITE" id="PS00061">
    <property type="entry name" value="ADH_SHORT"/>
    <property type="match status" value="1"/>
</dbReference>
<feature type="transmembrane region" description="Helical" evidence="7">
    <location>
        <begin position="41"/>
        <end position="59"/>
    </location>
</feature>
<dbReference type="Gene3D" id="3.40.50.720">
    <property type="entry name" value="NAD(P)-binding Rossmann-like Domain"/>
    <property type="match status" value="1"/>
</dbReference>
<comment type="similarity">
    <text evidence="2 6">Belongs to the short-chain dehydrogenases/reductases (SDR) family.</text>
</comment>
<evidence type="ECO:0000256" key="3">
    <source>
        <dbReference type="ARBA" id="ARBA00022857"/>
    </source>
</evidence>
<protein>
    <submittedName>
        <fullName evidence="8">Uncharacterized protein</fullName>
    </submittedName>
</protein>
<sequence>MWRYSCSYVARTASNIPLAIDHRDIHQTKRHKYIVLSARKLTILFLPPFVLFKLVSYILRSIFYENVAGKVVLITGASSGIGEHLAYEYARRGACLALVARREDRLQTVASKARQIGSPEVIVIPADISRIDDCKRFVDEVVTHFGRLDHLVNNAGIAPLYMFEDHMCVADHASVMNINFWGSVYSTQFAVPHLRTSRGKITVIASVAGWLPTPKLSIYGASKAALISFYETLRSEVGSDIGITIVTPGLIDSEITQGDFQAKVNRKFVPLVTTERCAKAIVNSTIRGESYLTEPAWTRVLLLWKVFCPEVLNWCNRFLLVTSPKTSQSDATHKKSL</sequence>
<evidence type="ECO:0000256" key="2">
    <source>
        <dbReference type="ARBA" id="ARBA00006484"/>
    </source>
</evidence>
<keyword evidence="4" id="KW-0735">Signal-anchor</keyword>
<comment type="subcellular location">
    <subcellularLocation>
        <location evidence="1">Membrane</location>
        <topology evidence="1">Single-pass type II membrane protein</topology>
    </subcellularLocation>
</comment>
<keyword evidence="7" id="KW-0472">Membrane</keyword>
<organism evidence="8 9">
    <name type="scientific">Escallonia herrerae</name>
    <dbReference type="NCBI Taxonomy" id="1293975"/>
    <lineage>
        <taxon>Eukaryota</taxon>
        <taxon>Viridiplantae</taxon>
        <taxon>Streptophyta</taxon>
        <taxon>Embryophyta</taxon>
        <taxon>Tracheophyta</taxon>
        <taxon>Spermatophyta</taxon>
        <taxon>Magnoliopsida</taxon>
        <taxon>eudicotyledons</taxon>
        <taxon>Gunneridae</taxon>
        <taxon>Pentapetalae</taxon>
        <taxon>asterids</taxon>
        <taxon>campanulids</taxon>
        <taxon>Escalloniales</taxon>
        <taxon>Escalloniaceae</taxon>
        <taxon>Escallonia</taxon>
    </lineage>
</organism>
<keyword evidence="7" id="KW-1133">Transmembrane helix</keyword>
<evidence type="ECO:0000256" key="6">
    <source>
        <dbReference type="RuleBase" id="RU000363"/>
    </source>
</evidence>
<gene>
    <name evidence="8" type="ORF">RJ639_010208</name>
</gene>
<dbReference type="EMBL" id="JAVXUP010001264">
    <property type="protein sequence ID" value="KAK3013860.1"/>
    <property type="molecule type" value="Genomic_DNA"/>
</dbReference>
<dbReference type="PANTHER" id="PTHR43391">
    <property type="entry name" value="RETINOL DEHYDROGENASE-RELATED"/>
    <property type="match status" value="1"/>
</dbReference>
<dbReference type="InterPro" id="IPR020904">
    <property type="entry name" value="Sc_DH/Rdtase_CS"/>
</dbReference>
<keyword evidence="9" id="KW-1185">Reference proteome</keyword>
<dbReference type="AlphaFoldDB" id="A0AA89ASV5"/>
<evidence type="ECO:0000313" key="9">
    <source>
        <dbReference type="Proteomes" id="UP001188597"/>
    </source>
</evidence>
<evidence type="ECO:0000256" key="4">
    <source>
        <dbReference type="ARBA" id="ARBA00022968"/>
    </source>
</evidence>
<reference evidence="8" key="1">
    <citation type="submission" date="2022-12" db="EMBL/GenBank/DDBJ databases">
        <title>Draft genome assemblies for two species of Escallonia (Escalloniales).</title>
        <authorList>
            <person name="Chanderbali A."/>
            <person name="Dervinis C."/>
            <person name="Anghel I."/>
            <person name="Soltis D."/>
            <person name="Soltis P."/>
            <person name="Zapata F."/>
        </authorList>
    </citation>
    <scope>NUCLEOTIDE SEQUENCE</scope>
    <source>
        <strain evidence="8">UCBG64.0493</strain>
        <tissue evidence="8">Leaf</tissue>
    </source>
</reference>
<name>A0AA89ASV5_9ASTE</name>
<dbReference type="PANTHER" id="PTHR43391:SF76">
    <property type="entry name" value="11-BETA-HYDROXYSTEROID DEHYDROGENASE-LIKE 2-RELATED"/>
    <property type="match status" value="1"/>
</dbReference>
<dbReference type="Proteomes" id="UP001188597">
    <property type="component" value="Unassembled WGS sequence"/>
</dbReference>
<proteinExistence type="inferred from homology"/>
<dbReference type="InterPro" id="IPR036291">
    <property type="entry name" value="NAD(P)-bd_dom_sf"/>
</dbReference>
<evidence type="ECO:0000313" key="8">
    <source>
        <dbReference type="EMBL" id="KAK3013860.1"/>
    </source>
</evidence>
<keyword evidence="5" id="KW-0560">Oxidoreductase</keyword>
<dbReference type="GO" id="GO:0016491">
    <property type="term" value="F:oxidoreductase activity"/>
    <property type="evidence" value="ECO:0007669"/>
    <property type="project" value="UniProtKB-KW"/>
</dbReference>
<dbReference type="SUPFAM" id="SSF51735">
    <property type="entry name" value="NAD(P)-binding Rossmann-fold domains"/>
    <property type="match status" value="1"/>
</dbReference>
<evidence type="ECO:0000256" key="7">
    <source>
        <dbReference type="SAM" id="Phobius"/>
    </source>
</evidence>
<evidence type="ECO:0000256" key="5">
    <source>
        <dbReference type="ARBA" id="ARBA00023002"/>
    </source>
</evidence>
<dbReference type="PRINTS" id="PR00080">
    <property type="entry name" value="SDRFAMILY"/>
</dbReference>
<dbReference type="InterPro" id="IPR002347">
    <property type="entry name" value="SDR_fam"/>
</dbReference>
<accession>A0AA89ASV5</accession>
<keyword evidence="3" id="KW-0521">NADP</keyword>